<keyword evidence="3" id="KW-0067">ATP-binding</keyword>
<evidence type="ECO:0008006" key="8">
    <source>
        <dbReference type="Google" id="ProtNLM"/>
    </source>
</evidence>
<organism evidence="6 7">
    <name type="scientific">Eiseniibacteriota bacterium</name>
    <dbReference type="NCBI Taxonomy" id="2212470"/>
    <lineage>
        <taxon>Bacteria</taxon>
        <taxon>Candidatus Eiseniibacteriota</taxon>
    </lineage>
</organism>
<feature type="domain" description="Bacterial type II secretion system protein E" evidence="4">
    <location>
        <begin position="309"/>
        <end position="479"/>
    </location>
</feature>
<evidence type="ECO:0000256" key="3">
    <source>
        <dbReference type="ARBA" id="ARBA00022840"/>
    </source>
</evidence>
<comment type="caution">
    <text evidence="6">The sequence shown here is derived from an EMBL/GenBank/DDBJ whole genome shotgun (WGS) entry which is preliminary data.</text>
</comment>
<name>A0A956NHA7_UNCEI</name>
<dbReference type="InterPro" id="IPR007831">
    <property type="entry name" value="T2SS_GspE_N"/>
</dbReference>
<evidence type="ECO:0000259" key="4">
    <source>
        <dbReference type="Pfam" id="PF00437"/>
    </source>
</evidence>
<dbReference type="AlphaFoldDB" id="A0A956NHA7"/>
<dbReference type="PANTHER" id="PTHR30258">
    <property type="entry name" value="TYPE II SECRETION SYSTEM PROTEIN GSPE-RELATED"/>
    <property type="match status" value="1"/>
</dbReference>
<dbReference type="InterPro" id="IPR037257">
    <property type="entry name" value="T2SS_E_N_sf"/>
</dbReference>
<comment type="similarity">
    <text evidence="1">Belongs to the GSP E family.</text>
</comment>
<evidence type="ECO:0000259" key="5">
    <source>
        <dbReference type="Pfam" id="PF05157"/>
    </source>
</evidence>
<gene>
    <name evidence="6" type="ORF">KDA27_23465</name>
</gene>
<dbReference type="InterPro" id="IPR027417">
    <property type="entry name" value="P-loop_NTPase"/>
</dbReference>
<dbReference type="Gene3D" id="3.30.300.160">
    <property type="entry name" value="Type II secretion system, protein E, N-terminal domain"/>
    <property type="match status" value="1"/>
</dbReference>
<evidence type="ECO:0000256" key="1">
    <source>
        <dbReference type="ARBA" id="ARBA00006611"/>
    </source>
</evidence>
<feature type="domain" description="Type II secretion system protein GspE N-terminal" evidence="5">
    <location>
        <begin position="132"/>
        <end position="218"/>
    </location>
</feature>
<dbReference type="GO" id="GO:0016887">
    <property type="term" value="F:ATP hydrolysis activity"/>
    <property type="evidence" value="ECO:0007669"/>
    <property type="project" value="TreeGrafter"/>
</dbReference>
<reference evidence="6" key="2">
    <citation type="journal article" date="2021" name="Microbiome">
        <title>Successional dynamics and alternative stable states in a saline activated sludge microbial community over 9 years.</title>
        <authorList>
            <person name="Wang Y."/>
            <person name="Ye J."/>
            <person name="Ju F."/>
            <person name="Liu L."/>
            <person name="Boyd J.A."/>
            <person name="Deng Y."/>
            <person name="Parks D.H."/>
            <person name="Jiang X."/>
            <person name="Yin X."/>
            <person name="Woodcroft B.J."/>
            <person name="Tyson G.W."/>
            <person name="Hugenholtz P."/>
            <person name="Polz M.F."/>
            <person name="Zhang T."/>
        </authorList>
    </citation>
    <scope>NUCLEOTIDE SEQUENCE</scope>
    <source>
        <strain evidence="6">HKST-UBA02</strain>
    </source>
</reference>
<dbReference type="PANTHER" id="PTHR30258:SF2">
    <property type="entry name" value="COMG OPERON PROTEIN 1"/>
    <property type="match status" value="1"/>
</dbReference>
<dbReference type="Pfam" id="PF00437">
    <property type="entry name" value="T2SSE"/>
    <property type="match status" value="1"/>
</dbReference>
<protein>
    <recommendedName>
        <fullName evidence="8">Type II secretion system protein GspE N-terminal domain-containing protein</fullName>
    </recommendedName>
</protein>
<proteinExistence type="inferred from homology"/>
<dbReference type="SUPFAM" id="SSF160246">
    <property type="entry name" value="EspE N-terminal domain-like"/>
    <property type="match status" value="2"/>
</dbReference>
<dbReference type="GO" id="GO:0005886">
    <property type="term" value="C:plasma membrane"/>
    <property type="evidence" value="ECO:0007669"/>
    <property type="project" value="TreeGrafter"/>
</dbReference>
<evidence type="ECO:0000313" key="6">
    <source>
        <dbReference type="EMBL" id="MCA9758772.1"/>
    </source>
</evidence>
<dbReference type="Proteomes" id="UP000739538">
    <property type="component" value="Unassembled WGS sequence"/>
</dbReference>
<dbReference type="GO" id="GO:0005524">
    <property type="term" value="F:ATP binding"/>
    <property type="evidence" value="ECO:0007669"/>
    <property type="project" value="UniProtKB-KW"/>
</dbReference>
<dbReference type="InterPro" id="IPR001482">
    <property type="entry name" value="T2SS/T4SS_dom"/>
</dbReference>
<sequence>MREEQTAGSRPAEAPKRLGDILIEEGVLVREEVDKLLELQASQQDGERQPLGKLAVELGFLSERKLRDLLDLHGKRLSLGELLIARGLVSADQVEQALEIQGEEGGLLGEVLIERGWIEEVALTEVLAEQSDIPYVPLRHDDSWKLGLTALVNQSYALSHGLVPISQIGRVLTVAIWHPATLALQQEIEQSTGLRVRFVLDMRRAVLERIQDLYGLSDTDVARVMAEQKNGPGMEAKAHGTQAVRYTDLGLSREEADVLGSIHDGGEGVFVVCGVTQDQVEDVYLRLLRFGKASGGLDSARKVGSLTGLGETKDPRAAESLFRDIRTGELRLAIVSAANTTLAFSRLITLGVHPERLAKELLGAVAVCSVRQNCEGCVTPYQPHKLVLAEWFGARPAPTRANWRRGTGCDLCGGTGYRGAKLVSEFWTPTESEREWMRMEGAGGAMRQFREDFLHRVTGIGFKGLQMAVDGKTTLEEVLKVLPPQEVRSVRQAA</sequence>
<keyword evidence="2" id="KW-0547">Nucleotide-binding</keyword>
<dbReference type="Pfam" id="PF05157">
    <property type="entry name" value="MshEN"/>
    <property type="match status" value="1"/>
</dbReference>
<reference evidence="6" key="1">
    <citation type="submission" date="2020-04" db="EMBL/GenBank/DDBJ databases">
        <authorList>
            <person name="Zhang T."/>
        </authorList>
    </citation>
    <scope>NUCLEOTIDE SEQUENCE</scope>
    <source>
        <strain evidence="6">HKST-UBA02</strain>
    </source>
</reference>
<evidence type="ECO:0000256" key="2">
    <source>
        <dbReference type="ARBA" id="ARBA00022741"/>
    </source>
</evidence>
<dbReference type="SUPFAM" id="SSF52540">
    <property type="entry name" value="P-loop containing nucleoside triphosphate hydrolases"/>
    <property type="match status" value="1"/>
</dbReference>
<evidence type="ECO:0000313" key="7">
    <source>
        <dbReference type="Proteomes" id="UP000739538"/>
    </source>
</evidence>
<dbReference type="EMBL" id="JAGQHS010000210">
    <property type="protein sequence ID" value="MCA9758772.1"/>
    <property type="molecule type" value="Genomic_DNA"/>
</dbReference>
<accession>A0A956NHA7</accession>
<dbReference type="Gene3D" id="3.40.50.300">
    <property type="entry name" value="P-loop containing nucleotide triphosphate hydrolases"/>
    <property type="match status" value="1"/>
</dbReference>